<gene>
    <name evidence="1" type="ORF">A2Z33_00630</name>
</gene>
<sequence length="164" mass="17666">MHVGQGNNVFGYDLGFPKESFADIAGSNTVTVLEYDATVKDLLVSPEVISSASIQAGTIVTSKYSDQPIGDGKSFINELFITPGGMAYIGPNTEIDYLFLGPGAEAIMRENTSVSALYTIEESYETSGNGKVGSIYRITTDQYLDRANMHINRAIKAYESAKVA</sequence>
<reference evidence="1 2" key="1">
    <citation type="journal article" date="2016" name="Nat. Commun.">
        <title>Thousands of microbial genomes shed light on interconnected biogeochemical processes in an aquifer system.</title>
        <authorList>
            <person name="Anantharaman K."/>
            <person name="Brown C.T."/>
            <person name="Hug L.A."/>
            <person name="Sharon I."/>
            <person name="Castelle C.J."/>
            <person name="Probst A.J."/>
            <person name="Thomas B.C."/>
            <person name="Singh A."/>
            <person name="Wilkins M.J."/>
            <person name="Karaoz U."/>
            <person name="Brodie E.L."/>
            <person name="Williams K.H."/>
            <person name="Hubbard S.S."/>
            <person name="Banfield J.F."/>
        </authorList>
    </citation>
    <scope>NUCLEOTIDE SEQUENCE [LARGE SCALE GENOMIC DNA]</scope>
</reference>
<evidence type="ECO:0000313" key="1">
    <source>
        <dbReference type="EMBL" id="OGG01526.1"/>
    </source>
</evidence>
<comment type="caution">
    <text evidence="1">The sequence shown here is derived from an EMBL/GenBank/DDBJ whole genome shotgun (WGS) entry which is preliminary data.</text>
</comment>
<accession>A0A1F5YN24</accession>
<dbReference type="AlphaFoldDB" id="A0A1F5YN24"/>
<proteinExistence type="predicted"/>
<evidence type="ECO:0000313" key="2">
    <source>
        <dbReference type="Proteomes" id="UP000178448"/>
    </source>
</evidence>
<dbReference type="Proteomes" id="UP000178448">
    <property type="component" value="Unassembled WGS sequence"/>
</dbReference>
<protein>
    <submittedName>
        <fullName evidence="1">Uncharacterized protein</fullName>
    </submittedName>
</protein>
<name>A0A1F5YN24_9BACT</name>
<organism evidence="1 2">
    <name type="scientific">Candidatus Gottesmanbacteria bacterium RBG_16_52_11</name>
    <dbReference type="NCBI Taxonomy" id="1798374"/>
    <lineage>
        <taxon>Bacteria</taxon>
        <taxon>Candidatus Gottesmaniibacteriota</taxon>
    </lineage>
</organism>
<dbReference type="EMBL" id="MFJD01000015">
    <property type="protein sequence ID" value="OGG01526.1"/>
    <property type="molecule type" value="Genomic_DNA"/>
</dbReference>